<dbReference type="InterPro" id="IPR008271">
    <property type="entry name" value="Ser/Thr_kinase_AS"/>
</dbReference>
<keyword evidence="19" id="KW-0325">Glycoprotein</keyword>
<accession>A0A3B6SMB1</accession>
<dbReference type="PROSITE" id="PS00107">
    <property type="entry name" value="PROTEIN_KINASE_ATP"/>
    <property type="match status" value="1"/>
</dbReference>
<dbReference type="InterPro" id="IPR017441">
    <property type="entry name" value="Protein_kinase_ATP_BS"/>
</dbReference>
<feature type="domain" description="Protein kinase" evidence="28">
    <location>
        <begin position="720"/>
        <end position="1045"/>
    </location>
</feature>
<dbReference type="STRING" id="4565.A0A3B6SMB1"/>
<dbReference type="Gene3D" id="3.30.200.20">
    <property type="entry name" value="Phosphorylase Kinase, domain 1"/>
    <property type="match status" value="1"/>
</dbReference>
<dbReference type="InterPro" id="IPR013210">
    <property type="entry name" value="LRR_N_plant-typ"/>
</dbReference>
<dbReference type="Pfam" id="PF13855">
    <property type="entry name" value="LRR_8"/>
    <property type="match status" value="4"/>
</dbReference>
<evidence type="ECO:0000256" key="13">
    <source>
        <dbReference type="ARBA" id="ARBA00022741"/>
    </source>
</evidence>
<evidence type="ECO:0000256" key="8">
    <source>
        <dbReference type="ARBA" id="ARBA00022614"/>
    </source>
</evidence>
<dbReference type="FunFam" id="3.80.10.10:FF:000233">
    <property type="entry name" value="Leucine-rich repeat receptor-like protein kinase TDR"/>
    <property type="match status" value="1"/>
</dbReference>
<dbReference type="Gramene" id="TraesNOR7B03G04270320.1">
    <property type="protein sequence ID" value="TraesNOR7B03G04270320.1"/>
    <property type="gene ID" value="TraesNOR7B03G04270320"/>
</dbReference>
<dbReference type="GO" id="GO:0009791">
    <property type="term" value="P:post-embryonic development"/>
    <property type="evidence" value="ECO:0007669"/>
    <property type="project" value="UniProtKB-ARBA"/>
</dbReference>
<keyword evidence="5" id="KW-1003">Cell membrane</keyword>
<keyword evidence="15 25" id="KW-0067">ATP-binding</keyword>
<dbReference type="GO" id="GO:0005886">
    <property type="term" value="C:plasma membrane"/>
    <property type="evidence" value="ECO:0007669"/>
    <property type="project" value="UniProtKB-SubCell"/>
</dbReference>
<dbReference type="InterPro" id="IPR001611">
    <property type="entry name" value="Leu-rich_rpt"/>
</dbReference>
<keyword evidence="30" id="KW-1185">Reference proteome</keyword>
<evidence type="ECO:0000256" key="10">
    <source>
        <dbReference type="ARBA" id="ARBA00022692"/>
    </source>
</evidence>
<reference evidence="29" key="2">
    <citation type="submission" date="2018-10" db="UniProtKB">
        <authorList>
            <consortium name="EnsemblPlants"/>
        </authorList>
    </citation>
    <scope>IDENTIFICATION</scope>
</reference>
<keyword evidence="10 26" id="KW-0812">Transmembrane</keyword>
<feature type="transmembrane region" description="Helical" evidence="26">
    <location>
        <begin position="663"/>
        <end position="683"/>
    </location>
</feature>
<dbReference type="EC" id="2.7.11.1" evidence="4"/>
<evidence type="ECO:0000256" key="14">
    <source>
        <dbReference type="ARBA" id="ARBA00022777"/>
    </source>
</evidence>
<keyword evidence="7" id="KW-0597">Phosphoprotein</keyword>
<evidence type="ECO:0000256" key="25">
    <source>
        <dbReference type="PROSITE-ProRule" id="PRU10141"/>
    </source>
</evidence>
<evidence type="ECO:0000256" key="12">
    <source>
        <dbReference type="ARBA" id="ARBA00022737"/>
    </source>
</evidence>
<dbReference type="InterPro" id="IPR032675">
    <property type="entry name" value="LRR_dom_sf"/>
</dbReference>
<dbReference type="PROSITE" id="PS00108">
    <property type="entry name" value="PROTEIN_KINASE_ST"/>
    <property type="match status" value="1"/>
</dbReference>
<dbReference type="PROSITE" id="PS50011">
    <property type="entry name" value="PROTEIN_KINASE_DOM"/>
    <property type="match status" value="1"/>
</dbReference>
<comment type="function">
    <text evidence="22">Receptor kinase that detects X.oryzae pv. oryzae protein Ax21 to promote innate immunity. Following X.oryzae pv. oryzae protein Ax21 detection, undergoes cleavage, releasing the processed protein kinase Xa21 chain.</text>
</comment>
<evidence type="ECO:0000256" key="26">
    <source>
        <dbReference type="SAM" id="Phobius"/>
    </source>
</evidence>
<dbReference type="FunFam" id="3.80.10.10:FF:000095">
    <property type="entry name" value="LRR receptor-like serine/threonine-protein kinase GSO1"/>
    <property type="match status" value="1"/>
</dbReference>
<protein>
    <recommendedName>
        <fullName evidence="24">Receptor kinase-like protein Xa21</fullName>
        <ecNumber evidence="4">2.7.11.1</ecNumber>
    </recommendedName>
</protein>
<dbReference type="SUPFAM" id="SSF52047">
    <property type="entry name" value="RNI-like"/>
    <property type="match status" value="1"/>
</dbReference>
<keyword evidence="16 26" id="KW-1133">Transmembrane helix</keyword>
<dbReference type="InterPro" id="IPR011009">
    <property type="entry name" value="Kinase-like_dom_sf"/>
</dbReference>
<dbReference type="SUPFAM" id="SSF56112">
    <property type="entry name" value="Protein kinase-like (PK-like)"/>
    <property type="match status" value="1"/>
</dbReference>
<dbReference type="PANTHER" id="PTHR48053">
    <property type="entry name" value="LEUCINE RICH REPEAT FAMILY PROTEIN, EXPRESSED"/>
    <property type="match status" value="1"/>
</dbReference>
<dbReference type="AlphaFoldDB" id="A0A3B6SMB1"/>
<evidence type="ECO:0000313" key="30">
    <source>
        <dbReference type="Proteomes" id="UP000019116"/>
    </source>
</evidence>
<keyword evidence="8" id="KW-0433">Leucine-rich repeat</keyword>
<dbReference type="PANTHER" id="PTHR48053:SF151">
    <property type="entry name" value="OS02G0216000 PROTEIN"/>
    <property type="match status" value="1"/>
</dbReference>
<evidence type="ECO:0000256" key="22">
    <source>
        <dbReference type="ARBA" id="ARBA00054320"/>
    </source>
</evidence>
<dbReference type="InterPro" id="IPR051716">
    <property type="entry name" value="Plant_RL_S/T_kinase"/>
</dbReference>
<dbReference type="SUPFAM" id="SSF52058">
    <property type="entry name" value="L domain-like"/>
    <property type="match status" value="1"/>
</dbReference>
<dbReference type="Proteomes" id="UP000019116">
    <property type="component" value="Chromosome 7B"/>
</dbReference>
<evidence type="ECO:0000256" key="23">
    <source>
        <dbReference type="ARBA" id="ARBA00056628"/>
    </source>
</evidence>
<keyword evidence="6" id="KW-0723">Serine/threonine-protein kinase</keyword>
<evidence type="ECO:0000256" key="18">
    <source>
        <dbReference type="ARBA" id="ARBA00023170"/>
    </source>
</evidence>
<keyword evidence="12" id="KW-0677">Repeat</keyword>
<dbReference type="SMART" id="SM00369">
    <property type="entry name" value="LRR_TYP"/>
    <property type="match status" value="10"/>
</dbReference>
<dbReference type="Gramene" id="TraesCS7B02G377900.1">
    <property type="protein sequence ID" value="TraesCS7B02G377900.1"/>
    <property type="gene ID" value="TraesCS7B02G377900"/>
</dbReference>
<evidence type="ECO:0000256" key="7">
    <source>
        <dbReference type="ARBA" id="ARBA00022553"/>
    </source>
</evidence>
<evidence type="ECO:0000256" key="24">
    <source>
        <dbReference type="ARBA" id="ARBA00072040"/>
    </source>
</evidence>
<sequence length="1059" mass="111027">MAVPAVASVALLLLSCVAAAAANDRDALLAFKAGVTSDPTGALRSWSNGTGICRWAGVNCSAAGRVTTLDVGSRRLAGTLSPAVADLAHLEVLNLTDNAFTGPIPESLGRLGRLYYLSLCDNAFTGEIPAALRGLGNLTFAYLNANNLTGGVPAWLGAFPKLAMLRLTKNSLSGGIPPSLANLKTIENLDLAENLLEGEVPEGLARLPNLQFFTVYQNRLSGEIPPGFFNMSSLQGLALANNAFHGELPPDAGTHLPNLMYLFLGGNNLTGPIPATLANATQLQFLSLSNNSFTGQVPPEIGKLCPQSLQLSNNQLTATDAGGWEFLDNLTSCDALSELFLGGNKFSGAMPSSIARLSTLQALSLSGNRISGVIPPGISNLVGLQALDLRHNLFAGAIPEGIGKLANLQELYLQGNELTGPVPSTIGDLTQLLSLDLSANSLNGSIPPSLGNLQRVMLLNLSGNGLAGHVPRELFGLSSLSSAMDLSRNQLDGVLPREVGRLVKLTFMTLAGNRFTGDVPAELGSCQTLEFLDLDSNLFAGSIPPSLTKLKGLRMLNLSSNRLSGAIPPELAQIAGLQGLDLSRNELSGGVPAGLENMSSLIVLDVSGNNLVGNVPQRGVFANATGFKMAGNRALCGGAAQLGLPPCRTLADSTRGSHLFLKIALPIIGAAMCIAVLFTVLLWRRKRKSRTTSTAARSVLNGNYYPRVSYAELAKATDGFAEANLIGAGKYGSVYRGTLALKTKGKLAHEAMTVAVKVLDLRQAGACKTFLSECETLRSARHRNLIGIVTCCASVDAAGGEFRALVFDFMPNSSLDRWLHPWPADTRKHGGGLSLVQRLGIAVDIADALSYLHNSCDPPIVHCDLKPSNVLLGDDMTARIGDFGLAKLLLLDAAGGTESTIGIRGTIGYVAPEYGTTGSVSTAGDAYSYGVTLLEILAGKAPTDGGLGDGTTLPEFVAAAFPERIEQVLDPALLPMEELDRSVSVSASISTMSTVSTSYSEDSEVRVTARDCVVAAVRVALSCCRRAPYERMGMKEAAAEMHLIRDACLRACGAKKPVV</sequence>
<name>A0A3B6SMB1_WHEAT</name>
<dbReference type="GO" id="GO:0004674">
    <property type="term" value="F:protein serine/threonine kinase activity"/>
    <property type="evidence" value="ECO:0007669"/>
    <property type="project" value="UniProtKB-KW"/>
</dbReference>
<dbReference type="InterPro" id="IPR001245">
    <property type="entry name" value="Ser-Thr/Tyr_kinase_cat_dom"/>
</dbReference>
<dbReference type="Pfam" id="PF07714">
    <property type="entry name" value="PK_Tyr_Ser-Thr"/>
    <property type="match status" value="1"/>
</dbReference>
<dbReference type="RefSeq" id="XP_044436864.1">
    <property type="nucleotide sequence ID" value="XM_044580929.1"/>
</dbReference>
<keyword evidence="13 25" id="KW-0547">Nucleotide-binding</keyword>
<evidence type="ECO:0000256" key="27">
    <source>
        <dbReference type="SAM" id="SignalP"/>
    </source>
</evidence>
<dbReference type="InterPro" id="IPR003591">
    <property type="entry name" value="Leu-rich_rpt_typical-subtyp"/>
</dbReference>
<evidence type="ECO:0000256" key="5">
    <source>
        <dbReference type="ARBA" id="ARBA00022475"/>
    </source>
</evidence>
<evidence type="ECO:0000256" key="1">
    <source>
        <dbReference type="ARBA" id="ARBA00004162"/>
    </source>
</evidence>
<dbReference type="EnsemblPlants" id="TraesCS7B02G377900.1">
    <property type="protein sequence ID" value="TraesCS7B02G377900.1"/>
    <property type="gene ID" value="TraesCS7B02G377900"/>
</dbReference>
<evidence type="ECO:0000256" key="15">
    <source>
        <dbReference type="ARBA" id="ARBA00022840"/>
    </source>
</evidence>
<evidence type="ECO:0000256" key="11">
    <source>
        <dbReference type="ARBA" id="ARBA00022729"/>
    </source>
</evidence>
<feature type="chain" id="PRO_5043180750" description="Receptor kinase-like protein Xa21" evidence="27">
    <location>
        <begin position="23"/>
        <end position="1059"/>
    </location>
</feature>
<keyword evidence="11 27" id="KW-0732">Signal</keyword>
<comment type="catalytic activity">
    <reaction evidence="21">
        <text>L-seryl-[protein] + ATP = O-phospho-L-seryl-[protein] + ADP + H(+)</text>
        <dbReference type="Rhea" id="RHEA:17989"/>
        <dbReference type="Rhea" id="RHEA-COMP:9863"/>
        <dbReference type="Rhea" id="RHEA-COMP:11604"/>
        <dbReference type="ChEBI" id="CHEBI:15378"/>
        <dbReference type="ChEBI" id="CHEBI:29999"/>
        <dbReference type="ChEBI" id="CHEBI:30616"/>
        <dbReference type="ChEBI" id="CHEBI:83421"/>
        <dbReference type="ChEBI" id="CHEBI:456216"/>
        <dbReference type="EC" id="2.7.11.1"/>
    </reaction>
</comment>
<dbReference type="Pfam" id="PF00560">
    <property type="entry name" value="LRR_1"/>
    <property type="match status" value="1"/>
</dbReference>
<evidence type="ECO:0000256" key="16">
    <source>
        <dbReference type="ARBA" id="ARBA00022989"/>
    </source>
</evidence>
<dbReference type="FunFam" id="1.10.510.10:FF:000358">
    <property type="entry name" value="Putative leucine-rich repeat receptor-like serine/threonine-protein kinase"/>
    <property type="match status" value="1"/>
</dbReference>
<comment type="subcellular location">
    <subcellularLocation>
        <location evidence="1">Cell membrane</location>
        <topology evidence="1">Single-pass membrane protein</topology>
    </subcellularLocation>
    <subcellularLocation>
        <location evidence="2">Endoplasmic reticulum membrane</location>
        <topology evidence="2">Single-pass membrane protein</topology>
    </subcellularLocation>
</comment>
<organism evidence="29">
    <name type="scientific">Triticum aestivum</name>
    <name type="common">Wheat</name>
    <dbReference type="NCBI Taxonomy" id="4565"/>
    <lineage>
        <taxon>Eukaryota</taxon>
        <taxon>Viridiplantae</taxon>
        <taxon>Streptophyta</taxon>
        <taxon>Embryophyta</taxon>
        <taxon>Tracheophyta</taxon>
        <taxon>Spermatophyta</taxon>
        <taxon>Magnoliopsida</taxon>
        <taxon>Liliopsida</taxon>
        <taxon>Poales</taxon>
        <taxon>Poaceae</taxon>
        <taxon>BOP clade</taxon>
        <taxon>Pooideae</taxon>
        <taxon>Triticodae</taxon>
        <taxon>Triticeae</taxon>
        <taxon>Triticinae</taxon>
        <taxon>Triticum</taxon>
    </lineage>
</organism>
<evidence type="ECO:0000256" key="4">
    <source>
        <dbReference type="ARBA" id="ARBA00012513"/>
    </source>
</evidence>
<proteinExistence type="inferred from homology"/>
<evidence type="ECO:0000256" key="21">
    <source>
        <dbReference type="ARBA" id="ARBA00048679"/>
    </source>
</evidence>
<dbReference type="InterPro" id="IPR000719">
    <property type="entry name" value="Prot_kinase_dom"/>
</dbReference>
<keyword evidence="9" id="KW-0808">Transferase</keyword>
<comment type="function">
    <text evidence="23">The processed protein kinase Xa21 chain released by protein cleavage after X.oryzae pv. oryzae protein Ax21 detection translocates into the nucleus where it can bind and regulate WRKY62, a transcription factor. Confers resistance to the bacterial pathogen X.oryzae pv. oryzae (Xoo).</text>
</comment>
<dbReference type="Gene3D" id="1.10.510.10">
    <property type="entry name" value="Transferase(Phosphotransferase) domain 1"/>
    <property type="match status" value="1"/>
</dbReference>
<evidence type="ECO:0000256" key="20">
    <source>
        <dbReference type="ARBA" id="ARBA00047899"/>
    </source>
</evidence>
<reference evidence="29" key="1">
    <citation type="submission" date="2018-08" db="EMBL/GenBank/DDBJ databases">
        <authorList>
            <person name="Rossello M."/>
        </authorList>
    </citation>
    <scope>NUCLEOTIDE SEQUENCE [LARGE SCALE GENOMIC DNA]</scope>
    <source>
        <strain evidence="29">cv. Chinese Spring</strain>
    </source>
</reference>
<evidence type="ECO:0000256" key="2">
    <source>
        <dbReference type="ARBA" id="ARBA00004389"/>
    </source>
</evidence>
<evidence type="ECO:0000256" key="17">
    <source>
        <dbReference type="ARBA" id="ARBA00023136"/>
    </source>
</evidence>
<dbReference type="GeneID" id="123163183"/>
<dbReference type="SMR" id="A0A3B6SMB1"/>
<evidence type="ECO:0000313" key="29">
    <source>
        <dbReference type="EnsemblPlants" id="TraesCS7B02G377900.1"/>
    </source>
</evidence>
<dbReference type="GO" id="GO:0005524">
    <property type="term" value="F:ATP binding"/>
    <property type="evidence" value="ECO:0007669"/>
    <property type="project" value="UniProtKB-UniRule"/>
</dbReference>
<evidence type="ECO:0000256" key="9">
    <source>
        <dbReference type="ARBA" id="ARBA00022679"/>
    </source>
</evidence>
<keyword evidence="18" id="KW-0675">Receptor</keyword>
<dbReference type="OrthoDB" id="676979at2759"/>
<comment type="catalytic activity">
    <reaction evidence="20">
        <text>L-threonyl-[protein] + ATP = O-phospho-L-threonyl-[protein] + ADP + H(+)</text>
        <dbReference type="Rhea" id="RHEA:46608"/>
        <dbReference type="Rhea" id="RHEA-COMP:11060"/>
        <dbReference type="Rhea" id="RHEA-COMP:11605"/>
        <dbReference type="ChEBI" id="CHEBI:15378"/>
        <dbReference type="ChEBI" id="CHEBI:30013"/>
        <dbReference type="ChEBI" id="CHEBI:30616"/>
        <dbReference type="ChEBI" id="CHEBI:61977"/>
        <dbReference type="ChEBI" id="CHEBI:456216"/>
        <dbReference type="EC" id="2.7.11.1"/>
    </reaction>
</comment>
<dbReference type="FunFam" id="3.30.200.20:FF:000432">
    <property type="entry name" value="LRR receptor-like serine/threonine-protein kinase EFR"/>
    <property type="match status" value="1"/>
</dbReference>
<dbReference type="SMART" id="SM00220">
    <property type="entry name" value="S_TKc"/>
    <property type="match status" value="1"/>
</dbReference>
<keyword evidence="17 26" id="KW-0472">Membrane</keyword>
<comment type="similarity">
    <text evidence="3">Belongs to the protein kinase superfamily. Ser/Thr protein kinase family.</text>
</comment>
<feature type="binding site" evidence="25">
    <location>
        <position position="757"/>
    </location>
    <ligand>
        <name>ATP</name>
        <dbReference type="ChEBI" id="CHEBI:30616"/>
    </ligand>
</feature>
<evidence type="ECO:0000256" key="3">
    <source>
        <dbReference type="ARBA" id="ARBA00008684"/>
    </source>
</evidence>
<gene>
    <name evidence="29" type="primary">LOC123163183</name>
</gene>
<dbReference type="GO" id="GO:0005789">
    <property type="term" value="C:endoplasmic reticulum membrane"/>
    <property type="evidence" value="ECO:0007669"/>
    <property type="project" value="UniProtKB-SubCell"/>
</dbReference>
<keyword evidence="14" id="KW-0418">Kinase</keyword>
<evidence type="ECO:0000256" key="19">
    <source>
        <dbReference type="ARBA" id="ARBA00023180"/>
    </source>
</evidence>
<evidence type="ECO:0000259" key="28">
    <source>
        <dbReference type="PROSITE" id="PS50011"/>
    </source>
</evidence>
<dbReference type="Gramene" id="TraesCS7B03G1016100.1">
    <property type="protein sequence ID" value="TraesCS7B03G1016100.1.CDS"/>
    <property type="gene ID" value="TraesCS7B03G1016100"/>
</dbReference>
<dbReference type="KEGG" id="taes:123163183"/>
<dbReference type="Gene3D" id="3.80.10.10">
    <property type="entry name" value="Ribonuclease Inhibitor"/>
    <property type="match status" value="5"/>
</dbReference>
<feature type="signal peptide" evidence="27">
    <location>
        <begin position="1"/>
        <end position="22"/>
    </location>
</feature>
<evidence type="ECO:0000256" key="6">
    <source>
        <dbReference type="ARBA" id="ARBA00022527"/>
    </source>
</evidence>
<dbReference type="Pfam" id="PF08263">
    <property type="entry name" value="LRRNT_2"/>
    <property type="match status" value="1"/>
</dbReference>